<keyword evidence="3" id="KW-1185">Reference proteome</keyword>
<proteinExistence type="predicted"/>
<evidence type="ECO:0000313" key="2">
    <source>
        <dbReference type="EMBL" id="KAB0346329.1"/>
    </source>
</evidence>
<evidence type="ECO:0000256" key="1">
    <source>
        <dbReference type="SAM" id="MobiDB-lite"/>
    </source>
</evidence>
<dbReference type="EMBL" id="VCEA01000002">
    <property type="protein sequence ID" value="KAB0346329.1"/>
    <property type="molecule type" value="Genomic_DNA"/>
</dbReference>
<feature type="compositionally biased region" description="Basic residues" evidence="1">
    <location>
        <begin position="48"/>
        <end position="57"/>
    </location>
</feature>
<name>A0A5N3VAQ3_MUNMU</name>
<dbReference type="AlphaFoldDB" id="A0A5N3VAQ3"/>
<protein>
    <submittedName>
        <fullName evidence="2">Uncharacterized protein</fullName>
    </submittedName>
</protein>
<comment type="caution">
    <text evidence="2">The sequence shown here is derived from an EMBL/GenBank/DDBJ whole genome shotgun (WGS) entry which is preliminary data.</text>
</comment>
<gene>
    <name evidence="2" type="ORF">FD754_011186</name>
</gene>
<feature type="non-terminal residue" evidence="2">
    <location>
        <position position="1"/>
    </location>
</feature>
<dbReference type="Proteomes" id="UP000326458">
    <property type="component" value="Unassembled WGS sequence"/>
</dbReference>
<accession>A0A5N3VAQ3</accession>
<feature type="region of interest" description="Disordered" evidence="1">
    <location>
        <begin position="17"/>
        <end position="57"/>
    </location>
</feature>
<sequence length="57" mass="6801">PAEEREKKLASCYIKEDLDPCPRPKRRQPYNAMFSPKGKEQKTQMLKQKQKRGQFSF</sequence>
<organism evidence="2 3">
    <name type="scientific">Muntiacus muntjak</name>
    <name type="common">Barking deer</name>
    <name type="synonym">Indian muntjac</name>
    <dbReference type="NCBI Taxonomy" id="9888"/>
    <lineage>
        <taxon>Eukaryota</taxon>
        <taxon>Metazoa</taxon>
        <taxon>Chordata</taxon>
        <taxon>Craniata</taxon>
        <taxon>Vertebrata</taxon>
        <taxon>Euteleostomi</taxon>
        <taxon>Mammalia</taxon>
        <taxon>Eutheria</taxon>
        <taxon>Laurasiatheria</taxon>
        <taxon>Artiodactyla</taxon>
        <taxon>Ruminantia</taxon>
        <taxon>Pecora</taxon>
        <taxon>Cervidae</taxon>
        <taxon>Muntiacinae</taxon>
        <taxon>Muntiacus</taxon>
    </lineage>
</organism>
<reference evidence="2 3" key="1">
    <citation type="submission" date="2019-06" db="EMBL/GenBank/DDBJ databases">
        <title>Discovery of a novel chromosome fission-fusion reversal in muntjac.</title>
        <authorList>
            <person name="Mudd A.B."/>
            <person name="Bredeson J.V."/>
            <person name="Baum R."/>
            <person name="Hockemeyer D."/>
            <person name="Rokhsar D.S."/>
        </authorList>
    </citation>
    <scope>NUCLEOTIDE SEQUENCE [LARGE SCALE GENOMIC DNA]</scope>
    <source>
        <strain evidence="2">UTSW_UCB_Mm</strain>
        <tissue evidence="2">Fibroblast cell line</tissue>
    </source>
</reference>
<evidence type="ECO:0000313" key="3">
    <source>
        <dbReference type="Proteomes" id="UP000326458"/>
    </source>
</evidence>